<dbReference type="VEuPathDB" id="GiardiaDB:GL50803_0015240"/>
<dbReference type="AlphaFoldDB" id="V6TQ02"/>
<dbReference type="VEuPathDB" id="GiardiaDB:DHA2_15240"/>
<dbReference type="SUPFAM" id="SSF48371">
    <property type="entry name" value="ARM repeat"/>
    <property type="match status" value="1"/>
</dbReference>
<reference evidence="2" key="1">
    <citation type="submission" date="2012-02" db="EMBL/GenBank/DDBJ databases">
        <title>Genome sequencing of Giardia lamblia Genotypes A2 and B isolates (DH and GS) and comparative analysis with the genomes of Genotypes A1 and E (WB and Pig).</title>
        <authorList>
            <person name="Adam R."/>
            <person name="Dahlstrom E."/>
            <person name="Martens C."/>
            <person name="Bruno D."/>
            <person name="Barbian K."/>
            <person name="Porcella S.F."/>
            <person name="Nash T."/>
        </authorList>
    </citation>
    <scope>NUCLEOTIDE SEQUENCE</scope>
    <source>
        <strain evidence="2">DH</strain>
    </source>
</reference>
<dbReference type="VEuPathDB" id="GiardiaDB:QR46_1596"/>
<feature type="non-terminal residue" evidence="1">
    <location>
        <position position="1"/>
    </location>
</feature>
<sequence>VQRAQDSLLEFAQADSFLKIMSWRDTLDFLYGRNAQENPRSQDPTMFSVPCDEFFYTKFCSEITKYREGKSTPEALTEAFNQLANHTSIPLAAHAFWKDMRLFSCITEFFEECVNGKNNEADHHWTDMVVFALAKLVDTRAGVSTLESLPLEQLDTILVFLLNHATNFPRLWKITYEISCVSKLLEGYEKNIVRAGTDYIGSILNKFTRLQAQSEDKRVVHTTLPEHKAVQEQITILKYVVSSVYNISVTCRDAFDLIIDTAPNTFLDLFKRTYDIFIVSSDYGLHLVEESVVEMNTFIDSVILFDSSSSLSFSTGTLPRNLIILFGDFNTHVASTAALAFGRICSSNAAVHSVWNTLMFDENMAHVVAGFRTGLSHTDDAFREACCSALLSMLDGPFRVKKDVFKAVIFEPDAAERNADDPNYAALCSLFE</sequence>
<dbReference type="InterPro" id="IPR016024">
    <property type="entry name" value="ARM-type_fold"/>
</dbReference>
<evidence type="ECO:0000313" key="2">
    <source>
        <dbReference type="Proteomes" id="UP000018320"/>
    </source>
</evidence>
<comment type="caution">
    <text evidence="1">The sequence shown here is derived from an EMBL/GenBank/DDBJ whole genome shotgun (WGS) entry which is preliminary data.</text>
</comment>
<dbReference type="EMBL" id="AHGT01000006">
    <property type="protein sequence ID" value="ESU39105.1"/>
    <property type="molecule type" value="Genomic_DNA"/>
</dbReference>
<proteinExistence type="predicted"/>
<reference evidence="1 2" key="2">
    <citation type="journal article" date="2013" name="Genome Biol. Evol.">
        <title>Genome sequencing of Giardia lamblia genotypes A2 and B isolates (DH and GS) and comparative analysis with the genomes of genotypes A1 and E (WB and Pig).</title>
        <authorList>
            <person name="Adam R.D."/>
            <person name="Dahlstrom E.W."/>
            <person name="Martens C.A."/>
            <person name="Bruno D.P."/>
            <person name="Barbian K.D."/>
            <person name="Ricklefs S.M."/>
            <person name="Hernandez M.M."/>
            <person name="Narla N.P."/>
            <person name="Patel R.B."/>
            <person name="Porcella S.F."/>
            <person name="Nash T.E."/>
        </authorList>
    </citation>
    <scope>NUCLEOTIDE SEQUENCE [LARGE SCALE GENOMIC DNA]</scope>
    <source>
        <strain evidence="1 2">DH</strain>
    </source>
</reference>
<evidence type="ECO:0000313" key="1">
    <source>
        <dbReference type="EMBL" id="ESU39105.1"/>
    </source>
</evidence>
<dbReference type="VEuPathDB" id="GiardiaDB:GL50581_4563"/>
<accession>V6TQ02</accession>
<protein>
    <submittedName>
        <fullName evidence="1">Uncharacterized protein</fullName>
    </submittedName>
</protein>
<dbReference type="Proteomes" id="UP000018320">
    <property type="component" value="Unassembled WGS sequence"/>
</dbReference>
<name>V6TQ02_GIAIN</name>
<organism evidence="1 2">
    <name type="scientific">Giardia intestinalis</name>
    <name type="common">Giardia lamblia</name>
    <dbReference type="NCBI Taxonomy" id="5741"/>
    <lineage>
        <taxon>Eukaryota</taxon>
        <taxon>Metamonada</taxon>
        <taxon>Diplomonadida</taxon>
        <taxon>Hexamitidae</taxon>
        <taxon>Giardiinae</taxon>
        <taxon>Giardia</taxon>
    </lineage>
</organism>
<gene>
    <name evidence="1" type="ORF">DHA2_15240</name>
</gene>